<reference evidence="2" key="1">
    <citation type="journal article" date="2020" name="Stud. Mycol.">
        <title>101 Dothideomycetes genomes: a test case for predicting lifestyles and emergence of pathogens.</title>
        <authorList>
            <person name="Haridas S."/>
            <person name="Albert R."/>
            <person name="Binder M."/>
            <person name="Bloem J."/>
            <person name="Labutti K."/>
            <person name="Salamov A."/>
            <person name="Andreopoulos B."/>
            <person name="Baker S."/>
            <person name="Barry K."/>
            <person name="Bills G."/>
            <person name="Bluhm B."/>
            <person name="Cannon C."/>
            <person name="Castanera R."/>
            <person name="Culley D."/>
            <person name="Daum C."/>
            <person name="Ezra D."/>
            <person name="Gonzalez J."/>
            <person name="Henrissat B."/>
            <person name="Kuo A."/>
            <person name="Liang C."/>
            <person name="Lipzen A."/>
            <person name="Lutzoni F."/>
            <person name="Magnuson J."/>
            <person name="Mondo S."/>
            <person name="Nolan M."/>
            <person name="Ohm R."/>
            <person name="Pangilinan J."/>
            <person name="Park H.-J."/>
            <person name="Ramirez L."/>
            <person name="Alfaro M."/>
            <person name="Sun H."/>
            <person name="Tritt A."/>
            <person name="Yoshinaga Y."/>
            <person name="Zwiers L.-H."/>
            <person name="Turgeon B."/>
            <person name="Goodwin S."/>
            <person name="Spatafora J."/>
            <person name="Crous P."/>
            <person name="Grigoriev I."/>
        </authorList>
    </citation>
    <scope>NUCLEOTIDE SEQUENCE</scope>
    <source>
        <strain evidence="2">CBS 122681</strain>
    </source>
</reference>
<name>A0A6A6T012_9PLEO</name>
<proteinExistence type="predicted"/>
<protein>
    <submittedName>
        <fullName evidence="2">Uncharacterized protein</fullName>
    </submittedName>
</protein>
<dbReference type="AlphaFoldDB" id="A0A6A6T012"/>
<organism evidence="2 3">
    <name type="scientific">Lophiostoma macrostomum CBS 122681</name>
    <dbReference type="NCBI Taxonomy" id="1314788"/>
    <lineage>
        <taxon>Eukaryota</taxon>
        <taxon>Fungi</taxon>
        <taxon>Dikarya</taxon>
        <taxon>Ascomycota</taxon>
        <taxon>Pezizomycotina</taxon>
        <taxon>Dothideomycetes</taxon>
        <taxon>Pleosporomycetidae</taxon>
        <taxon>Pleosporales</taxon>
        <taxon>Lophiostomataceae</taxon>
        <taxon>Lophiostoma</taxon>
    </lineage>
</organism>
<sequence>MVAKGKAELKISDPAGHVAEVGDELLHKSGNEIGELERVKEQADDAQQRISAADIRAQSIIFSHGLNPLFTDREEGFTLSPSPSAELSSTSCLTTADIERFKLYARDREFETCQKMSSSDMALKEIQASITKLAETLGFRPEDALTGVIQQRLRIARDDVQRWKDLGDELNAVAEELEVAKTEADEAHKSRTHSRLLGTAGVRSVTR</sequence>
<evidence type="ECO:0000313" key="3">
    <source>
        <dbReference type="Proteomes" id="UP000799324"/>
    </source>
</evidence>
<accession>A0A6A6T012</accession>
<dbReference type="Proteomes" id="UP000799324">
    <property type="component" value="Unassembled WGS sequence"/>
</dbReference>
<evidence type="ECO:0000313" key="2">
    <source>
        <dbReference type="EMBL" id="KAF2652511.1"/>
    </source>
</evidence>
<evidence type="ECO:0000256" key="1">
    <source>
        <dbReference type="SAM" id="MobiDB-lite"/>
    </source>
</evidence>
<dbReference type="EMBL" id="MU004400">
    <property type="protein sequence ID" value="KAF2652511.1"/>
    <property type="molecule type" value="Genomic_DNA"/>
</dbReference>
<feature type="region of interest" description="Disordered" evidence="1">
    <location>
        <begin position="184"/>
        <end position="207"/>
    </location>
</feature>
<gene>
    <name evidence="2" type="ORF">K491DRAFT_726602</name>
</gene>
<keyword evidence="3" id="KW-1185">Reference proteome</keyword>